<comment type="caution">
    <text evidence="1">The sequence shown here is derived from an EMBL/GenBank/DDBJ whole genome shotgun (WGS) entry which is preliminary data.</text>
</comment>
<name>A0ACB9S8D2_9MYRT</name>
<proteinExistence type="predicted"/>
<gene>
    <name evidence="1" type="ORF">MLD38_004795</name>
</gene>
<evidence type="ECO:0000313" key="1">
    <source>
        <dbReference type="EMBL" id="KAI4386918.1"/>
    </source>
</evidence>
<protein>
    <submittedName>
        <fullName evidence="1">Uncharacterized protein</fullName>
    </submittedName>
</protein>
<dbReference type="EMBL" id="CM042881">
    <property type="protein sequence ID" value="KAI4386918.1"/>
    <property type="molecule type" value="Genomic_DNA"/>
</dbReference>
<accession>A0ACB9S8D2</accession>
<keyword evidence="2" id="KW-1185">Reference proteome</keyword>
<dbReference type="Proteomes" id="UP001057402">
    <property type="component" value="Chromosome 2"/>
</dbReference>
<reference evidence="2" key="1">
    <citation type="journal article" date="2023" name="Front. Plant Sci.">
        <title>Chromosomal-level genome assembly of Melastoma candidum provides insights into trichome evolution.</title>
        <authorList>
            <person name="Zhong Y."/>
            <person name="Wu W."/>
            <person name="Sun C."/>
            <person name="Zou P."/>
            <person name="Liu Y."/>
            <person name="Dai S."/>
            <person name="Zhou R."/>
        </authorList>
    </citation>
    <scope>NUCLEOTIDE SEQUENCE [LARGE SCALE GENOMIC DNA]</scope>
</reference>
<organism evidence="1 2">
    <name type="scientific">Melastoma candidum</name>
    <dbReference type="NCBI Taxonomy" id="119954"/>
    <lineage>
        <taxon>Eukaryota</taxon>
        <taxon>Viridiplantae</taxon>
        <taxon>Streptophyta</taxon>
        <taxon>Embryophyta</taxon>
        <taxon>Tracheophyta</taxon>
        <taxon>Spermatophyta</taxon>
        <taxon>Magnoliopsida</taxon>
        <taxon>eudicotyledons</taxon>
        <taxon>Gunneridae</taxon>
        <taxon>Pentapetalae</taxon>
        <taxon>rosids</taxon>
        <taxon>malvids</taxon>
        <taxon>Myrtales</taxon>
        <taxon>Melastomataceae</taxon>
        <taxon>Melastomatoideae</taxon>
        <taxon>Melastomateae</taxon>
        <taxon>Melastoma</taxon>
    </lineage>
</organism>
<evidence type="ECO:0000313" key="2">
    <source>
        <dbReference type="Proteomes" id="UP001057402"/>
    </source>
</evidence>
<sequence length="156" mass="17693">MAGAISDLSGKARLFLVLPVGLLDAFSIIWIFTSLSSTLSKFQSRRMMVKLDINRKFTNALAVAVIVSVGWTCYELYFKSKDIYNEHWQNAWVIPVFWQVLSFSLLCHMCTLGTISEYAYSADASDEFDREETTLTLIKPSTLPSKEYRGPAKRAM</sequence>